<organism evidence="1 2">
    <name type="scientific">Dysgonomonas alginatilytica</name>
    <dbReference type="NCBI Taxonomy" id="1605892"/>
    <lineage>
        <taxon>Bacteria</taxon>
        <taxon>Pseudomonadati</taxon>
        <taxon>Bacteroidota</taxon>
        <taxon>Bacteroidia</taxon>
        <taxon>Bacteroidales</taxon>
        <taxon>Dysgonomonadaceae</taxon>
        <taxon>Dysgonomonas</taxon>
    </lineage>
</organism>
<dbReference type="InterPro" id="IPR046155">
    <property type="entry name" value="DUF6157"/>
</dbReference>
<dbReference type="Pfam" id="PF19654">
    <property type="entry name" value="DUF6157"/>
    <property type="match status" value="1"/>
</dbReference>
<evidence type="ECO:0000313" key="1">
    <source>
        <dbReference type="EMBL" id="PXV61974.1"/>
    </source>
</evidence>
<proteinExistence type="predicted"/>
<accession>A0A2V3PMA9</accession>
<reference evidence="1 2" key="1">
    <citation type="submission" date="2018-03" db="EMBL/GenBank/DDBJ databases">
        <title>Genomic Encyclopedia of Archaeal and Bacterial Type Strains, Phase II (KMG-II): from individual species to whole genera.</title>
        <authorList>
            <person name="Goeker M."/>
        </authorList>
    </citation>
    <scope>NUCLEOTIDE SEQUENCE [LARGE SCALE GENOMIC DNA]</scope>
    <source>
        <strain evidence="1 2">DSM 100214</strain>
    </source>
</reference>
<name>A0A2V3PMA9_9BACT</name>
<dbReference type="OrthoDB" id="2361182at2"/>
<gene>
    <name evidence="1" type="ORF">CLV62_12317</name>
</gene>
<sequence length="137" mass="15938">MGKSTNYYNTFIEVSEDCFLEKAEIPIERASKETIATIQFYRIKENPYIYTSDEIIFHIYASKNEIGADDIEEEKTQFFSKGQPCLRCSPLPKRYGWGIHYNAEGRIAIYAIESDEYSKLKADTTLKHLKAMRSSRK</sequence>
<dbReference type="Proteomes" id="UP000247973">
    <property type="component" value="Unassembled WGS sequence"/>
</dbReference>
<dbReference type="AlphaFoldDB" id="A0A2V3PMA9"/>
<evidence type="ECO:0000313" key="2">
    <source>
        <dbReference type="Proteomes" id="UP000247973"/>
    </source>
</evidence>
<protein>
    <submittedName>
        <fullName evidence="1">Uncharacterized protein</fullName>
    </submittedName>
</protein>
<keyword evidence="2" id="KW-1185">Reference proteome</keyword>
<dbReference type="EMBL" id="QICL01000023">
    <property type="protein sequence ID" value="PXV61974.1"/>
    <property type="molecule type" value="Genomic_DNA"/>
</dbReference>
<dbReference type="RefSeq" id="WP_110311691.1">
    <property type="nucleotide sequence ID" value="NZ_QICL01000023.1"/>
</dbReference>
<comment type="caution">
    <text evidence="1">The sequence shown here is derived from an EMBL/GenBank/DDBJ whole genome shotgun (WGS) entry which is preliminary data.</text>
</comment>